<gene>
    <name evidence="2" type="ORF">I79_008066</name>
</gene>
<accession>G3HC23</accession>
<dbReference type="Proteomes" id="UP000001075">
    <property type="component" value="Unassembled WGS sequence"/>
</dbReference>
<feature type="region of interest" description="Disordered" evidence="1">
    <location>
        <begin position="43"/>
        <end position="62"/>
    </location>
</feature>
<proteinExistence type="predicted"/>
<dbReference type="InParanoid" id="G3HC23"/>
<protein>
    <submittedName>
        <fullName evidence="2">Uncharacterized protein</fullName>
    </submittedName>
</protein>
<feature type="region of interest" description="Disordered" evidence="1">
    <location>
        <begin position="77"/>
        <end position="101"/>
    </location>
</feature>
<name>G3HC23_CRIGR</name>
<reference evidence="3" key="1">
    <citation type="journal article" date="2011" name="Nat. Biotechnol.">
        <title>The genomic sequence of the Chinese hamster ovary (CHO)-K1 cell line.</title>
        <authorList>
            <person name="Xu X."/>
            <person name="Nagarajan H."/>
            <person name="Lewis N.E."/>
            <person name="Pan S."/>
            <person name="Cai Z."/>
            <person name="Liu X."/>
            <person name="Chen W."/>
            <person name="Xie M."/>
            <person name="Wang W."/>
            <person name="Hammond S."/>
            <person name="Andersen M.R."/>
            <person name="Neff N."/>
            <person name="Passarelli B."/>
            <person name="Koh W."/>
            <person name="Fan H.C."/>
            <person name="Wang J."/>
            <person name="Gui Y."/>
            <person name="Lee K.H."/>
            <person name="Betenbaugh M.J."/>
            <person name="Quake S.R."/>
            <person name="Famili I."/>
            <person name="Palsson B.O."/>
            <person name="Wang J."/>
        </authorList>
    </citation>
    <scope>NUCLEOTIDE SEQUENCE [LARGE SCALE GENOMIC DNA]</scope>
    <source>
        <strain evidence="3">CHO K1 cell line</strain>
    </source>
</reference>
<evidence type="ECO:0000256" key="1">
    <source>
        <dbReference type="SAM" id="MobiDB-lite"/>
    </source>
</evidence>
<dbReference type="AlphaFoldDB" id="G3HC23"/>
<sequence>MRSTKPNRRRLLRPSPCRSLCLRFLRRPKHPFATPLAARAMTQARRRHFSRSRCTGGPGSHFVLDTKRELAAPAVVAQTKGRKGQAWRAGGRPARYATHDE</sequence>
<organism evidence="2 3">
    <name type="scientific">Cricetulus griseus</name>
    <name type="common">Chinese hamster</name>
    <name type="synonym">Cricetulus barabensis griseus</name>
    <dbReference type="NCBI Taxonomy" id="10029"/>
    <lineage>
        <taxon>Eukaryota</taxon>
        <taxon>Metazoa</taxon>
        <taxon>Chordata</taxon>
        <taxon>Craniata</taxon>
        <taxon>Vertebrata</taxon>
        <taxon>Euteleostomi</taxon>
        <taxon>Mammalia</taxon>
        <taxon>Eutheria</taxon>
        <taxon>Euarchontoglires</taxon>
        <taxon>Glires</taxon>
        <taxon>Rodentia</taxon>
        <taxon>Myomorpha</taxon>
        <taxon>Muroidea</taxon>
        <taxon>Cricetidae</taxon>
        <taxon>Cricetinae</taxon>
        <taxon>Cricetulus</taxon>
    </lineage>
</organism>
<dbReference type="EMBL" id="JH000275">
    <property type="protein sequence ID" value="EGV98145.1"/>
    <property type="molecule type" value="Genomic_DNA"/>
</dbReference>
<evidence type="ECO:0000313" key="2">
    <source>
        <dbReference type="EMBL" id="EGV98145.1"/>
    </source>
</evidence>
<evidence type="ECO:0000313" key="3">
    <source>
        <dbReference type="Proteomes" id="UP000001075"/>
    </source>
</evidence>